<dbReference type="PANTHER" id="PTHR11727">
    <property type="entry name" value="DIMETHYLADENOSINE TRANSFERASE"/>
    <property type="match status" value="1"/>
</dbReference>
<keyword evidence="4 5" id="KW-0694">RNA-binding</keyword>
<dbReference type="PROSITE" id="PS51689">
    <property type="entry name" value="SAM_RNA_A_N6_MT"/>
    <property type="match status" value="1"/>
</dbReference>
<feature type="binding site" evidence="5">
    <location>
        <position position="186"/>
    </location>
    <ligand>
        <name>S-adenosyl-L-methionine</name>
        <dbReference type="ChEBI" id="CHEBI:59789"/>
    </ligand>
</feature>
<keyword evidence="1 5" id="KW-0489">Methyltransferase</keyword>
<comment type="caution">
    <text evidence="5">Lacks conserved residue(s) required for the propagation of feature annotation.</text>
</comment>
<dbReference type="EC" id="2.1.1.-" evidence="6"/>
<dbReference type="Proteomes" id="UP000298416">
    <property type="component" value="Unassembled WGS sequence"/>
</dbReference>
<dbReference type="Gene3D" id="3.40.50.150">
    <property type="entry name" value="Vaccinia Virus protein VP39"/>
    <property type="match status" value="1"/>
</dbReference>
<accession>A0A8X8Y9K3</accession>
<evidence type="ECO:0000256" key="4">
    <source>
        <dbReference type="ARBA" id="ARBA00022884"/>
    </source>
</evidence>
<gene>
    <name evidence="7" type="ORF">SASPL_112208</name>
</gene>
<keyword evidence="6" id="KW-0698">rRNA processing</keyword>
<organism evidence="7">
    <name type="scientific">Salvia splendens</name>
    <name type="common">Scarlet sage</name>
    <dbReference type="NCBI Taxonomy" id="180675"/>
    <lineage>
        <taxon>Eukaryota</taxon>
        <taxon>Viridiplantae</taxon>
        <taxon>Streptophyta</taxon>
        <taxon>Embryophyta</taxon>
        <taxon>Tracheophyta</taxon>
        <taxon>Spermatophyta</taxon>
        <taxon>Magnoliopsida</taxon>
        <taxon>eudicotyledons</taxon>
        <taxon>Gunneridae</taxon>
        <taxon>Pentapetalae</taxon>
        <taxon>asterids</taxon>
        <taxon>lamiids</taxon>
        <taxon>Lamiales</taxon>
        <taxon>Lamiaceae</taxon>
        <taxon>Nepetoideae</taxon>
        <taxon>Mentheae</taxon>
        <taxon>Salviinae</taxon>
        <taxon>Salvia</taxon>
        <taxon>Salvia subgen. Calosphace</taxon>
        <taxon>core Calosphace</taxon>
    </lineage>
</organism>
<feature type="binding site" evidence="5">
    <location>
        <position position="213"/>
    </location>
    <ligand>
        <name>S-adenosyl-L-methionine</name>
        <dbReference type="ChEBI" id="CHEBI:59789"/>
    </ligand>
</feature>
<dbReference type="SUPFAM" id="SSF53335">
    <property type="entry name" value="S-adenosyl-L-methionine-dependent methyltransferases"/>
    <property type="match status" value="1"/>
</dbReference>
<name>A0A8X8Y9K3_SALSN</name>
<dbReference type="PANTHER" id="PTHR11727:SF27">
    <property type="entry name" value="RIBOSOMAL RNA SMALL SUBUNIT METHYLTRANSFERASE, CHLOROPLASTIC"/>
    <property type="match status" value="1"/>
</dbReference>
<protein>
    <recommendedName>
        <fullName evidence="6">rRNA adenine N(6)-methyltransferase</fullName>
        <ecNumber evidence="6">2.1.1.-</ecNumber>
    </recommendedName>
</protein>
<evidence type="ECO:0000313" key="7">
    <source>
        <dbReference type="EMBL" id="KAG6427960.1"/>
    </source>
</evidence>
<dbReference type="AlphaFoldDB" id="A0A8X8Y9K3"/>
<reference evidence="7" key="1">
    <citation type="submission" date="2018-01" db="EMBL/GenBank/DDBJ databases">
        <authorList>
            <person name="Mao J.F."/>
        </authorList>
    </citation>
    <scope>NUCLEOTIDE SEQUENCE</scope>
    <source>
        <strain evidence="7">Huo1</strain>
        <tissue evidence="7">Leaf</tissue>
    </source>
</reference>
<dbReference type="InterPro" id="IPR001737">
    <property type="entry name" value="KsgA/Erm"/>
</dbReference>
<dbReference type="GO" id="GO:0000179">
    <property type="term" value="F:rRNA (adenine-N6,N6-)-dimethyltransferase activity"/>
    <property type="evidence" value="ECO:0007669"/>
    <property type="project" value="UniProtKB-UniRule"/>
</dbReference>
<evidence type="ECO:0000256" key="3">
    <source>
        <dbReference type="ARBA" id="ARBA00022691"/>
    </source>
</evidence>
<dbReference type="EMBL" id="PNBA02000004">
    <property type="protein sequence ID" value="KAG6427960.1"/>
    <property type="molecule type" value="Genomic_DNA"/>
</dbReference>
<reference evidence="7" key="2">
    <citation type="submission" date="2020-08" db="EMBL/GenBank/DDBJ databases">
        <title>Plant Genome Project.</title>
        <authorList>
            <person name="Zhang R.-G."/>
        </authorList>
    </citation>
    <scope>NUCLEOTIDE SEQUENCE</scope>
    <source>
        <strain evidence="7">Huo1</strain>
        <tissue evidence="7">Leaf</tissue>
    </source>
</reference>
<feature type="binding site" evidence="5">
    <location>
        <position position="188"/>
    </location>
    <ligand>
        <name>S-adenosyl-L-methionine</name>
        <dbReference type="ChEBI" id="CHEBI:59789"/>
    </ligand>
</feature>
<dbReference type="GO" id="GO:0003723">
    <property type="term" value="F:RNA binding"/>
    <property type="evidence" value="ECO:0007669"/>
    <property type="project" value="UniProtKB-UniRule"/>
</dbReference>
<comment type="caution">
    <text evidence="7">The sequence shown here is derived from an EMBL/GenBank/DDBJ whole genome shotgun (WGS) entry which is preliminary data.</text>
</comment>
<proteinExistence type="inferred from homology"/>
<evidence type="ECO:0000256" key="1">
    <source>
        <dbReference type="ARBA" id="ARBA00022603"/>
    </source>
</evidence>
<sequence length="238" mass="25805">MLLCVYFDWCLSLNGLSHLLVKAKQVKEDKMVAATNQQENVQIASVSNAVVARSTQLQRSSASKTHCQEPDSLSSYTLESDSLLQGHPTQQPHQISGDCTDSLLDHLESWIDYSTSTATMSSLFRPILTFHQTRTHDILAAGAVPRLQASGTTSKGKPVRQQDDYHSTLKALKSKGRFPRKSLGQHYMVNGSVNEELVVAANVKQGDVVLEIGPGTGSLTNVLVEAGATVLAIEKVGF</sequence>
<keyword evidence="3 5" id="KW-0949">S-adenosyl-L-methionine</keyword>
<evidence type="ECO:0000313" key="8">
    <source>
        <dbReference type="Proteomes" id="UP000298416"/>
    </source>
</evidence>
<feature type="binding site" evidence="5">
    <location>
        <position position="234"/>
    </location>
    <ligand>
        <name>S-adenosyl-L-methionine</name>
        <dbReference type="ChEBI" id="CHEBI:59789"/>
    </ligand>
</feature>
<keyword evidence="8" id="KW-1185">Reference proteome</keyword>
<evidence type="ECO:0000256" key="5">
    <source>
        <dbReference type="PROSITE-ProRule" id="PRU01026"/>
    </source>
</evidence>
<dbReference type="InterPro" id="IPR029063">
    <property type="entry name" value="SAM-dependent_MTases_sf"/>
</dbReference>
<evidence type="ECO:0000256" key="6">
    <source>
        <dbReference type="RuleBase" id="RU362106"/>
    </source>
</evidence>
<keyword evidence="2 5" id="KW-0808">Transferase</keyword>
<evidence type="ECO:0000256" key="2">
    <source>
        <dbReference type="ARBA" id="ARBA00022679"/>
    </source>
</evidence>
<dbReference type="Pfam" id="PF00398">
    <property type="entry name" value="RrnaAD"/>
    <property type="match status" value="1"/>
</dbReference>
<comment type="similarity">
    <text evidence="5 6">Belongs to the class I-like SAM-binding methyltransferase superfamily. rRNA adenine N(6)-methyltransferase family.</text>
</comment>